<evidence type="ECO:0000313" key="3">
    <source>
        <dbReference type="Proteomes" id="UP000079169"/>
    </source>
</evidence>
<sequence>MSMEETMKNFMAQITSKLDTNNQLIKSEAEKINTNMNKKLQPLVKEVTEMKQKVQNLEKNIEINMSRINKIKKKRNLIIFGLEQEEEEDPTMLEEKLLQLFKEKLNIKVETFEIDFIKRFGKAKDKKPIVVGLTTWKRKISILTQTPKLKGTNIVIKEDFPKDVIEIRKKLYPQMKTYREQNRKAILKYDKLYVDGKPIVAEEKQEDNMMEYDESADEINQYKKRPASQSPEIIIDKTKKTETPYKKKQTPLSIQLTQSKLTHLITPQSSTKNNEKSQ</sequence>
<dbReference type="AlphaFoldDB" id="A0A3Q0JI53"/>
<keyword evidence="3" id="KW-1185">Reference proteome</keyword>
<organism evidence="3 4">
    <name type="scientific">Diaphorina citri</name>
    <name type="common">Asian citrus psyllid</name>
    <dbReference type="NCBI Taxonomy" id="121845"/>
    <lineage>
        <taxon>Eukaryota</taxon>
        <taxon>Metazoa</taxon>
        <taxon>Ecdysozoa</taxon>
        <taxon>Arthropoda</taxon>
        <taxon>Hexapoda</taxon>
        <taxon>Insecta</taxon>
        <taxon>Pterygota</taxon>
        <taxon>Neoptera</taxon>
        <taxon>Paraneoptera</taxon>
        <taxon>Hemiptera</taxon>
        <taxon>Sternorrhyncha</taxon>
        <taxon>Psylloidea</taxon>
        <taxon>Psyllidae</taxon>
        <taxon>Diaphorininae</taxon>
        <taxon>Diaphorina</taxon>
    </lineage>
</organism>
<feature type="compositionally biased region" description="Polar residues" evidence="2">
    <location>
        <begin position="251"/>
        <end position="272"/>
    </location>
</feature>
<accession>A0A3Q0JI53</accession>
<evidence type="ECO:0000256" key="1">
    <source>
        <dbReference type="SAM" id="Coils"/>
    </source>
</evidence>
<feature type="coiled-coil region" evidence="1">
    <location>
        <begin position="40"/>
        <end position="74"/>
    </location>
</feature>
<evidence type="ECO:0000256" key="2">
    <source>
        <dbReference type="SAM" id="MobiDB-lite"/>
    </source>
</evidence>
<dbReference type="PaxDb" id="121845-A0A3Q0JI53"/>
<dbReference type="Gene3D" id="3.30.70.1820">
    <property type="entry name" value="L1 transposable element, RRM domain"/>
    <property type="match status" value="1"/>
</dbReference>
<feature type="region of interest" description="Disordered" evidence="2">
    <location>
        <begin position="222"/>
        <end position="278"/>
    </location>
</feature>
<gene>
    <name evidence="4" type="primary">LOC113472521</name>
</gene>
<protein>
    <submittedName>
        <fullName evidence="4">Uncharacterized protein LOC113472521</fullName>
    </submittedName>
</protein>
<dbReference type="KEGG" id="dci:113472521"/>
<evidence type="ECO:0000313" key="4">
    <source>
        <dbReference type="RefSeq" id="XP_026688096.1"/>
    </source>
</evidence>
<keyword evidence="1" id="KW-0175">Coiled coil</keyword>
<dbReference type="GeneID" id="113472521"/>
<dbReference type="Proteomes" id="UP000079169">
    <property type="component" value="Unplaced"/>
</dbReference>
<dbReference type="OMA" id="IRFIAYR"/>
<dbReference type="RefSeq" id="XP_026688096.1">
    <property type="nucleotide sequence ID" value="XM_026832295.1"/>
</dbReference>
<feature type="compositionally biased region" description="Basic and acidic residues" evidence="2">
    <location>
        <begin position="234"/>
        <end position="245"/>
    </location>
</feature>
<dbReference type="STRING" id="121845.A0A3Q0JI53"/>
<name>A0A3Q0JI53_DIACI</name>
<proteinExistence type="predicted"/>
<reference evidence="4" key="1">
    <citation type="submission" date="2025-08" db="UniProtKB">
        <authorList>
            <consortium name="RefSeq"/>
        </authorList>
    </citation>
    <scope>IDENTIFICATION</scope>
</reference>